<dbReference type="Proteomes" id="UP000054845">
    <property type="component" value="Unassembled WGS sequence"/>
</dbReference>
<proteinExistence type="predicted"/>
<sequence length="60" mass="6905">MQLATEDVGYFPRDRTIYLYCYDEEDHSWAVEAADAITTDTMPSAPKDTPMVPFRVAFVR</sequence>
<evidence type="ECO:0000313" key="1">
    <source>
        <dbReference type="EMBL" id="CEH17010.1"/>
    </source>
</evidence>
<protein>
    <submittedName>
        <fullName evidence="1">Uncharacterized protein</fullName>
    </submittedName>
</protein>
<dbReference type="OrthoDB" id="10459208at2759"/>
<name>A0A0N7LAM6_9BASI</name>
<organism evidence="1 2">
    <name type="scientific">Ceraceosorus bombacis</name>
    <dbReference type="NCBI Taxonomy" id="401625"/>
    <lineage>
        <taxon>Eukaryota</taxon>
        <taxon>Fungi</taxon>
        <taxon>Dikarya</taxon>
        <taxon>Basidiomycota</taxon>
        <taxon>Ustilaginomycotina</taxon>
        <taxon>Exobasidiomycetes</taxon>
        <taxon>Ceraceosorales</taxon>
        <taxon>Ceraceosoraceae</taxon>
        <taxon>Ceraceosorus</taxon>
    </lineage>
</organism>
<dbReference type="AlphaFoldDB" id="A0A0N7LAM6"/>
<accession>A0A0N7LAM6</accession>
<dbReference type="EMBL" id="CCYA01000254">
    <property type="protein sequence ID" value="CEH17010.1"/>
    <property type="molecule type" value="Genomic_DNA"/>
</dbReference>
<keyword evidence="2" id="KW-1185">Reference proteome</keyword>
<evidence type="ECO:0000313" key="2">
    <source>
        <dbReference type="Proteomes" id="UP000054845"/>
    </source>
</evidence>
<reference evidence="1 2" key="1">
    <citation type="submission" date="2014-09" db="EMBL/GenBank/DDBJ databases">
        <authorList>
            <person name="Magalhaes I.L.F."/>
            <person name="Oliveira U."/>
            <person name="Santos F.R."/>
            <person name="Vidigal T.H.D.A."/>
            <person name="Brescovit A.D."/>
            <person name="Santos A.J."/>
        </authorList>
    </citation>
    <scope>NUCLEOTIDE SEQUENCE [LARGE SCALE GENOMIC DNA]</scope>
</reference>